<organism evidence="2 3">
    <name type="scientific">Mycena venus</name>
    <dbReference type="NCBI Taxonomy" id="2733690"/>
    <lineage>
        <taxon>Eukaryota</taxon>
        <taxon>Fungi</taxon>
        <taxon>Dikarya</taxon>
        <taxon>Basidiomycota</taxon>
        <taxon>Agaricomycotina</taxon>
        <taxon>Agaricomycetes</taxon>
        <taxon>Agaricomycetidae</taxon>
        <taxon>Agaricales</taxon>
        <taxon>Marasmiineae</taxon>
        <taxon>Mycenaceae</taxon>
        <taxon>Mycena</taxon>
    </lineage>
</organism>
<evidence type="ECO:0008006" key="4">
    <source>
        <dbReference type="Google" id="ProtNLM"/>
    </source>
</evidence>
<dbReference type="Proteomes" id="UP000620124">
    <property type="component" value="Unassembled WGS sequence"/>
</dbReference>
<protein>
    <recommendedName>
        <fullName evidence="4">Fungal calcium binding protein domain-containing protein</fullName>
    </recommendedName>
</protein>
<evidence type="ECO:0000313" key="2">
    <source>
        <dbReference type="EMBL" id="KAF7368549.1"/>
    </source>
</evidence>
<sequence>MQATLIALLAIFAAGVSAAPLNTLFDRATCDIKTCVVALQPSFPTACDPAALQLGANTPLNTACLVAAAKGTAAFPTACAPCAAQFGVTDPGNKSQPATNGAAGNPAAANGGKACVIALKPSFPQCQPAVAQLGADNSFNTACLAAAAKGTAAFPSPCTGCAAQFGVTDPGASAPAAGKAIN</sequence>
<dbReference type="AlphaFoldDB" id="A0A8H6Z054"/>
<keyword evidence="3" id="KW-1185">Reference proteome</keyword>
<feature type="signal peptide" evidence="1">
    <location>
        <begin position="1"/>
        <end position="18"/>
    </location>
</feature>
<dbReference type="OrthoDB" id="3048873at2759"/>
<evidence type="ECO:0000256" key="1">
    <source>
        <dbReference type="SAM" id="SignalP"/>
    </source>
</evidence>
<keyword evidence="1" id="KW-0732">Signal</keyword>
<gene>
    <name evidence="2" type="ORF">MVEN_00178200</name>
</gene>
<name>A0A8H6Z054_9AGAR</name>
<reference evidence="2" key="1">
    <citation type="submission" date="2020-05" db="EMBL/GenBank/DDBJ databases">
        <title>Mycena genomes resolve the evolution of fungal bioluminescence.</title>
        <authorList>
            <person name="Tsai I.J."/>
        </authorList>
    </citation>
    <scope>NUCLEOTIDE SEQUENCE</scope>
    <source>
        <strain evidence="2">CCC161011</strain>
    </source>
</reference>
<comment type="caution">
    <text evidence="2">The sequence shown here is derived from an EMBL/GenBank/DDBJ whole genome shotgun (WGS) entry which is preliminary data.</text>
</comment>
<evidence type="ECO:0000313" key="3">
    <source>
        <dbReference type="Proteomes" id="UP000620124"/>
    </source>
</evidence>
<feature type="chain" id="PRO_5034688168" description="Fungal calcium binding protein domain-containing protein" evidence="1">
    <location>
        <begin position="19"/>
        <end position="182"/>
    </location>
</feature>
<proteinExistence type="predicted"/>
<accession>A0A8H6Z054</accession>
<dbReference type="EMBL" id="JACAZI010000002">
    <property type="protein sequence ID" value="KAF7368549.1"/>
    <property type="molecule type" value="Genomic_DNA"/>
</dbReference>